<gene>
    <name evidence="1" type="ORF">QFC19_001849</name>
</gene>
<name>A0ACC2WDP5_9TREE</name>
<sequence>MYGALPSGASPSSNAFAVSAADWKGSEGAWKGVVGGNGAIAGARKLVPRSVVASFGSLFNDEAYSDVEFWLPVRGRRKSETVARNGIQAEDGLTNSIHQKHDHDFMATTTNTIAGVPNTNAVAVGNSLVGGTSTDAGSIAHPPSQTTKLHETWDAKEKPGGVMDSSPTTPFPAPTPAPARDPYYRKIWANKKILRRGEFLSDLLFGGFTESLDPPSCPGSPSANSDLYGWDDSDIEEEMQSDGEDKAGDSSSTRPPIRESTGNGPRKSKVVIRDAAYSTWQALIYYLYTDEITFAPLASTFIPNEAESADRPVSRTSQTLIPLRSTPFTNTTTALWNDGIAGRKQWIKMWLTEREANENWPDNAPKPCSAKAIFRLADKMDLPPLRQRAFQHIVSQLTVQNIPYEVFSQFSATYEDVRKVEVNFFLQHWNEIRSSATMRHIWTHFRGGKHQGFEVVWPYIVCNLEFTPEKSAREESEGTTGAGVHFADF</sequence>
<evidence type="ECO:0000313" key="1">
    <source>
        <dbReference type="EMBL" id="KAJ9109870.1"/>
    </source>
</evidence>
<dbReference type="Proteomes" id="UP001241377">
    <property type="component" value="Unassembled WGS sequence"/>
</dbReference>
<dbReference type="EMBL" id="JASBWR010000015">
    <property type="protein sequence ID" value="KAJ9109870.1"/>
    <property type="molecule type" value="Genomic_DNA"/>
</dbReference>
<organism evidence="1 2">
    <name type="scientific">Naganishia cerealis</name>
    <dbReference type="NCBI Taxonomy" id="610337"/>
    <lineage>
        <taxon>Eukaryota</taxon>
        <taxon>Fungi</taxon>
        <taxon>Dikarya</taxon>
        <taxon>Basidiomycota</taxon>
        <taxon>Agaricomycotina</taxon>
        <taxon>Tremellomycetes</taxon>
        <taxon>Filobasidiales</taxon>
        <taxon>Filobasidiaceae</taxon>
        <taxon>Naganishia</taxon>
    </lineage>
</organism>
<proteinExistence type="predicted"/>
<protein>
    <submittedName>
        <fullName evidence="1">Uncharacterized protein</fullName>
    </submittedName>
</protein>
<reference evidence="1" key="1">
    <citation type="submission" date="2023-04" db="EMBL/GenBank/DDBJ databases">
        <title>Draft Genome sequencing of Naganishia species isolated from polar environments using Oxford Nanopore Technology.</title>
        <authorList>
            <person name="Leo P."/>
            <person name="Venkateswaran K."/>
        </authorList>
    </citation>
    <scope>NUCLEOTIDE SEQUENCE</scope>
    <source>
        <strain evidence="1">MNA-CCFEE 5261</strain>
    </source>
</reference>
<keyword evidence="2" id="KW-1185">Reference proteome</keyword>
<comment type="caution">
    <text evidence="1">The sequence shown here is derived from an EMBL/GenBank/DDBJ whole genome shotgun (WGS) entry which is preliminary data.</text>
</comment>
<accession>A0ACC2WDP5</accession>
<evidence type="ECO:0000313" key="2">
    <source>
        <dbReference type="Proteomes" id="UP001241377"/>
    </source>
</evidence>